<dbReference type="InterPro" id="IPR036634">
    <property type="entry name" value="PRD_sf"/>
</dbReference>
<dbReference type="Gene3D" id="1.10.10.10">
    <property type="entry name" value="Winged helix-like DNA-binding domain superfamily/Winged helix DNA-binding domain"/>
    <property type="match status" value="1"/>
</dbReference>
<dbReference type="GO" id="GO:0003677">
    <property type="term" value="F:DNA binding"/>
    <property type="evidence" value="ECO:0007669"/>
    <property type="project" value="UniProtKB-KW"/>
</dbReference>
<keyword evidence="3" id="KW-0805">Transcription regulation</keyword>
<evidence type="ECO:0000256" key="1">
    <source>
        <dbReference type="ARBA" id="ARBA00022679"/>
    </source>
</evidence>
<keyword evidence="8" id="KW-0238">DNA-binding</keyword>
<keyword evidence="2" id="KW-0677">Repeat</keyword>
<dbReference type="Pfam" id="PF08279">
    <property type="entry name" value="HTH_11"/>
    <property type="match status" value="1"/>
</dbReference>
<dbReference type="RefSeq" id="WP_069663302.1">
    <property type="nucleotide sequence ID" value="NZ_JBHUJJ010000001.1"/>
</dbReference>
<dbReference type="PROSITE" id="PS51372">
    <property type="entry name" value="PRD_2"/>
    <property type="match status" value="2"/>
</dbReference>
<dbReference type="Gene3D" id="1.10.1790.10">
    <property type="entry name" value="PRD domain"/>
    <property type="match status" value="2"/>
</dbReference>
<dbReference type="Pfam" id="PF02302">
    <property type="entry name" value="PTS_IIB"/>
    <property type="match status" value="1"/>
</dbReference>
<dbReference type="InterPro" id="IPR036095">
    <property type="entry name" value="PTS_EIIB-like_sf"/>
</dbReference>
<dbReference type="GO" id="GO:0008982">
    <property type="term" value="F:protein-N(PI)-phosphohistidine-sugar phosphotransferase activity"/>
    <property type="evidence" value="ECO:0007669"/>
    <property type="project" value="InterPro"/>
</dbReference>
<comment type="caution">
    <text evidence="8">The sequence shown here is derived from an EMBL/GenBank/DDBJ whole genome shotgun (WGS) entry which is preliminary data.</text>
</comment>
<dbReference type="PROSITE" id="PS51099">
    <property type="entry name" value="PTS_EIIB_TYPE_2"/>
    <property type="match status" value="1"/>
</dbReference>
<gene>
    <name evidence="8" type="ORF">BCR25_04740</name>
</gene>
<dbReference type="Pfam" id="PF00874">
    <property type="entry name" value="PRD"/>
    <property type="match status" value="2"/>
</dbReference>
<evidence type="ECO:0000313" key="9">
    <source>
        <dbReference type="Proteomes" id="UP000095094"/>
    </source>
</evidence>
<organism evidence="8 9">
    <name type="scientific">Enterococcus termitis</name>
    <dbReference type="NCBI Taxonomy" id="332950"/>
    <lineage>
        <taxon>Bacteria</taxon>
        <taxon>Bacillati</taxon>
        <taxon>Bacillota</taxon>
        <taxon>Bacilli</taxon>
        <taxon>Lactobacillales</taxon>
        <taxon>Enterococcaceae</taxon>
        <taxon>Enterococcus</taxon>
    </lineage>
</organism>
<keyword evidence="4" id="KW-0010">Activator</keyword>
<evidence type="ECO:0000256" key="2">
    <source>
        <dbReference type="ARBA" id="ARBA00022737"/>
    </source>
</evidence>
<proteinExistence type="predicted"/>
<dbReference type="InterPro" id="IPR007737">
    <property type="entry name" value="Mga_HTH"/>
</dbReference>
<dbReference type="CDD" id="cd05568">
    <property type="entry name" value="PTS_IIB_bgl_like"/>
    <property type="match status" value="1"/>
</dbReference>
<dbReference type="GO" id="GO:0006355">
    <property type="term" value="P:regulation of DNA-templated transcription"/>
    <property type="evidence" value="ECO:0007669"/>
    <property type="project" value="InterPro"/>
</dbReference>
<evidence type="ECO:0000256" key="3">
    <source>
        <dbReference type="ARBA" id="ARBA00023015"/>
    </source>
</evidence>
<reference evidence="9" key="1">
    <citation type="submission" date="2016-09" db="EMBL/GenBank/DDBJ databases">
        <authorList>
            <person name="Gulvik C.A."/>
        </authorList>
    </citation>
    <scope>NUCLEOTIDE SEQUENCE [LARGE SCALE GENOMIC DNA]</scope>
    <source>
        <strain evidence="9">LMG 8895</strain>
    </source>
</reference>
<feature type="domain" description="PTS EIIB type-2" evidence="6">
    <location>
        <begin position="402"/>
        <end position="489"/>
    </location>
</feature>
<dbReference type="Pfam" id="PF05043">
    <property type="entry name" value="Mga"/>
    <property type="match status" value="1"/>
</dbReference>
<dbReference type="InterPro" id="IPR013196">
    <property type="entry name" value="HTH_11"/>
</dbReference>
<dbReference type="SUPFAM" id="SSF52794">
    <property type="entry name" value="PTS system IIB component-like"/>
    <property type="match status" value="1"/>
</dbReference>
<name>A0A1E5GW28_9ENTE</name>
<protein>
    <submittedName>
        <fullName evidence="8">DNA-binding protein</fullName>
    </submittedName>
</protein>
<evidence type="ECO:0000259" key="6">
    <source>
        <dbReference type="PROSITE" id="PS51099"/>
    </source>
</evidence>
<dbReference type="OrthoDB" id="3239954at2"/>
<dbReference type="PATRIC" id="fig|332950.4.peg.1750"/>
<keyword evidence="5" id="KW-0804">Transcription</keyword>
<dbReference type="AlphaFoldDB" id="A0A1E5GW28"/>
<keyword evidence="1" id="KW-0808">Transferase</keyword>
<feature type="domain" description="PRD" evidence="7">
    <location>
        <begin position="294"/>
        <end position="401"/>
    </location>
</feature>
<dbReference type="PANTHER" id="PTHR30185:SF18">
    <property type="entry name" value="TRANSCRIPTIONAL REGULATOR MTLR"/>
    <property type="match status" value="1"/>
</dbReference>
<accession>A0A1E5GW28</accession>
<dbReference type="GO" id="GO:0009401">
    <property type="term" value="P:phosphoenolpyruvate-dependent sugar phosphotransferase system"/>
    <property type="evidence" value="ECO:0007669"/>
    <property type="project" value="InterPro"/>
</dbReference>
<evidence type="ECO:0000256" key="5">
    <source>
        <dbReference type="ARBA" id="ARBA00023163"/>
    </source>
</evidence>
<dbReference type="PANTHER" id="PTHR30185">
    <property type="entry name" value="CRYPTIC BETA-GLUCOSIDE BGL OPERON ANTITERMINATOR"/>
    <property type="match status" value="1"/>
</dbReference>
<dbReference type="SUPFAM" id="SSF63520">
    <property type="entry name" value="PTS-regulatory domain, PRD"/>
    <property type="match status" value="2"/>
</dbReference>
<dbReference type="InterPro" id="IPR036388">
    <property type="entry name" value="WH-like_DNA-bd_sf"/>
</dbReference>
<dbReference type="InterPro" id="IPR050661">
    <property type="entry name" value="BglG_antiterminators"/>
</dbReference>
<dbReference type="InterPro" id="IPR011608">
    <property type="entry name" value="PRD"/>
</dbReference>
<keyword evidence="9" id="KW-1185">Reference proteome</keyword>
<evidence type="ECO:0000313" key="8">
    <source>
        <dbReference type="EMBL" id="OEG16908.1"/>
    </source>
</evidence>
<evidence type="ECO:0000256" key="4">
    <source>
        <dbReference type="ARBA" id="ARBA00023159"/>
    </source>
</evidence>
<evidence type="ECO:0000259" key="7">
    <source>
        <dbReference type="PROSITE" id="PS51372"/>
    </source>
</evidence>
<feature type="domain" description="PRD" evidence="7">
    <location>
        <begin position="178"/>
        <end position="290"/>
    </location>
</feature>
<sequence>MQLSKRELVIIDLFLKHDLSLTANQLAYFTNVSTKTIYRTVKKINDQSDSGDLIISEPSKGFVLDYDRFLKENAKVGRGIQTTDPLERRNSVMLRLLFKAPNKVDIHYLFEPFYVSDAAVSGDIQRITEYLKTYHLQVKRSQKKLSIEGAERNIRKAVLSIIAKDNLIDDVFTIDGQLMNAYDIDFLTSLLDFIDKMLKTSITYPYNVNIFSHLYILVQRTREGKILFSEERFLLDSEEEELIKKNQELYSLACIVIDRIEGYLATPLPTNERFFLFQYLISSRIENHSSHMIEEPDLAKTVAKDFLEIISVTLGIELAITANIQDLKNHIAPLLYRLKNEIIVKNGLLNDISLEYPDMFETVKETARIIEKRYDLISISDDEVGFLTLYFVKYREMINHQKRILIMCSSGVGTSELLKVKVSRAFPDINIVDVLSSRKYQNNIDDYKNIDLILTTIHLKENPNIPTILVNSIFTKQDEERVKEFLGGL</sequence>
<dbReference type="InterPro" id="IPR013011">
    <property type="entry name" value="PTS_EIIB_2"/>
</dbReference>
<dbReference type="Gene3D" id="3.40.50.2300">
    <property type="match status" value="1"/>
</dbReference>
<dbReference type="EMBL" id="MIJY01000012">
    <property type="protein sequence ID" value="OEG16908.1"/>
    <property type="molecule type" value="Genomic_DNA"/>
</dbReference>
<dbReference type="InterPro" id="IPR003501">
    <property type="entry name" value="PTS_EIIB_2/3"/>
</dbReference>
<dbReference type="Proteomes" id="UP000095094">
    <property type="component" value="Unassembled WGS sequence"/>
</dbReference>